<evidence type="ECO:0000259" key="1">
    <source>
        <dbReference type="Pfam" id="PF05685"/>
    </source>
</evidence>
<evidence type="ECO:0000313" key="3">
    <source>
        <dbReference type="Proteomes" id="UP000441797"/>
    </source>
</evidence>
<comment type="caution">
    <text evidence="2">The sequence shown here is derived from an EMBL/GenBank/DDBJ whole genome shotgun (WGS) entry which is preliminary data.</text>
</comment>
<dbReference type="Proteomes" id="UP000441797">
    <property type="component" value="Unassembled WGS sequence"/>
</dbReference>
<organism evidence="2 3">
    <name type="scientific">Gloeocapsopsis dulcis AAB1 = 1H9</name>
    <dbReference type="NCBI Taxonomy" id="1433147"/>
    <lineage>
        <taxon>Bacteria</taxon>
        <taxon>Bacillati</taxon>
        <taxon>Cyanobacteriota</taxon>
        <taxon>Cyanophyceae</taxon>
        <taxon>Oscillatoriophycideae</taxon>
        <taxon>Chroococcales</taxon>
        <taxon>Chroococcaceae</taxon>
        <taxon>Gloeocapsopsis</taxon>
        <taxon>Gloeocapsopsis dulcis</taxon>
    </lineage>
</organism>
<dbReference type="RefSeq" id="WP_155707122.1">
    <property type="nucleotide sequence ID" value="NZ_CAWNSU010000031.1"/>
</dbReference>
<gene>
    <name evidence="2" type="ORF">BWI75_17795</name>
</gene>
<dbReference type="PANTHER" id="PTHR36558">
    <property type="entry name" value="GLR1098 PROTEIN"/>
    <property type="match status" value="1"/>
</dbReference>
<reference evidence="2 3" key="1">
    <citation type="journal article" date="2019" name="Front. Microbiol.">
        <title>Genomic Features for Desiccation Tolerance and Sugar Biosynthesis in the Extremophile Gloeocapsopsis sp. UTEX B3054.</title>
        <authorList>
            <person name="Urrejola C."/>
            <person name="Alcorta J."/>
            <person name="Salas L."/>
            <person name="Vasquez M."/>
            <person name="Polz M.F."/>
            <person name="Vicuna R."/>
            <person name="Diez B."/>
        </authorList>
    </citation>
    <scope>NUCLEOTIDE SEQUENCE [LARGE SCALE GENOMIC DNA]</scope>
    <source>
        <strain evidence="2 3">1H9</strain>
    </source>
</reference>
<dbReference type="AlphaFoldDB" id="A0A6N8FZQ6"/>
<proteinExistence type="predicted"/>
<protein>
    <recommendedName>
        <fullName evidence="1">Putative restriction endonuclease domain-containing protein</fullName>
    </recommendedName>
</protein>
<dbReference type="InterPro" id="IPR012296">
    <property type="entry name" value="Nuclease_put_TT1808"/>
</dbReference>
<dbReference type="CDD" id="cd06260">
    <property type="entry name" value="DUF820-like"/>
    <property type="match status" value="1"/>
</dbReference>
<dbReference type="OrthoDB" id="428347at2"/>
<feature type="domain" description="Putative restriction endonuclease" evidence="1">
    <location>
        <begin position="10"/>
        <end position="178"/>
    </location>
</feature>
<dbReference type="PANTHER" id="PTHR36558:SF1">
    <property type="entry name" value="RESTRICTION ENDONUCLEASE DOMAIN-CONTAINING PROTEIN-RELATED"/>
    <property type="match status" value="1"/>
</dbReference>
<dbReference type="SUPFAM" id="SSF52980">
    <property type="entry name" value="Restriction endonuclease-like"/>
    <property type="match status" value="1"/>
</dbReference>
<dbReference type="InterPro" id="IPR008538">
    <property type="entry name" value="Uma2"/>
</dbReference>
<name>A0A6N8FZQ6_9CHRO</name>
<dbReference type="InterPro" id="IPR011335">
    <property type="entry name" value="Restrct_endonuc-II-like"/>
</dbReference>
<dbReference type="Gene3D" id="3.90.1570.10">
    <property type="entry name" value="tt1808, chain A"/>
    <property type="match status" value="1"/>
</dbReference>
<dbReference type="Pfam" id="PF05685">
    <property type="entry name" value="Uma2"/>
    <property type="match status" value="1"/>
</dbReference>
<evidence type="ECO:0000313" key="2">
    <source>
        <dbReference type="EMBL" id="MUL38132.1"/>
    </source>
</evidence>
<keyword evidence="3" id="KW-1185">Reference proteome</keyword>
<accession>A0A6N8FZQ6</accession>
<sequence length="205" mass="24098">MQTQQRYYTPEEYLKLEEAAEYKSEYIDGPIVPMAGGSTNHNQIALNFSTELNFAFKRQNYRVYMGDVRLWIPERRFYTYPDVMVIVGEPEYYNNRTDTITNPQVIVEVLSESTQGYDREEKFRAYRTIASFQEYLLIDQNSIHIDQLSQTGKKRWELREYDQEDKALTLTTVPFEISLVDLYNKVKFEPSAAQYNNAGSDIISD</sequence>
<dbReference type="EMBL" id="NAPY01000032">
    <property type="protein sequence ID" value="MUL38132.1"/>
    <property type="molecule type" value="Genomic_DNA"/>
</dbReference>